<evidence type="ECO:0000313" key="10">
    <source>
        <dbReference type="Proteomes" id="UP000568380"/>
    </source>
</evidence>
<dbReference type="Pfam" id="PF02868">
    <property type="entry name" value="Peptidase_M4_C"/>
    <property type="match status" value="1"/>
</dbReference>
<keyword evidence="6" id="KW-0732">Signal</keyword>
<keyword evidence="1 9" id="KW-0645">Protease</keyword>
<dbReference type="Gene3D" id="1.10.390.10">
    <property type="entry name" value="Neutral Protease Domain 2"/>
    <property type="match status" value="1"/>
</dbReference>
<accession>A0A7W8A5L0</accession>
<keyword evidence="10" id="KW-1185">Reference proteome</keyword>
<feature type="chain" id="PRO_5038928819" evidence="6">
    <location>
        <begin position="19"/>
        <end position="341"/>
    </location>
</feature>
<dbReference type="Proteomes" id="UP000568380">
    <property type="component" value="Unassembled WGS sequence"/>
</dbReference>
<dbReference type="GO" id="GO:0046872">
    <property type="term" value="F:metal ion binding"/>
    <property type="evidence" value="ECO:0007669"/>
    <property type="project" value="UniProtKB-KW"/>
</dbReference>
<evidence type="ECO:0000259" key="8">
    <source>
        <dbReference type="Pfam" id="PF02868"/>
    </source>
</evidence>
<sequence length="341" mass="35466">MKLPVYAATAFTAAISLALTFVPASGIGHYNGGVQIDVTESGGYYVLTDPLRPGISCGVNGTTPVRVPVGSTIGNGRRNDTVSACVDVLYGVQRMWDMLRDWLGRNGINGSGRGAPARIMTRSPVPGTTVDFPGSDSFPTQLDLVGHQYGHVVYQTTPGGTGAGNENGGINEGSADIFGTLTEWYANSLADLPDYVIGEEYDPIGGAPLRHTYNPGLDGHPNCYSAQIPNTEVHAASGPMRHWFYLLAEGSAPGGGKPASPICAGGPASVTGVGLVKAGRVFMLSLLRKTSAWRYVHVRTASVTSAIDLYGPADPACVTVKAAWDAVSVPAQTGEPACTTP</sequence>
<dbReference type="InterPro" id="IPR001570">
    <property type="entry name" value="Peptidase_M4_C_domain"/>
</dbReference>
<dbReference type="InterPro" id="IPR027268">
    <property type="entry name" value="Peptidase_M4/M1_CTD_sf"/>
</dbReference>
<dbReference type="GO" id="GO:0006508">
    <property type="term" value="P:proteolysis"/>
    <property type="evidence" value="ECO:0007669"/>
    <property type="project" value="UniProtKB-KW"/>
</dbReference>
<dbReference type="RefSeq" id="WP_184964784.1">
    <property type="nucleotide sequence ID" value="NZ_JACHIN010000006.1"/>
</dbReference>
<evidence type="ECO:0000256" key="6">
    <source>
        <dbReference type="SAM" id="SignalP"/>
    </source>
</evidence>
<dbReference type="GO" id="GO:0004222">
    <property type="term" value="F:metalloendopeptidase activity"/>
    <property type="evidence" value="ECO:0007669"/>
    <property type="project" value="InterPro"/>
</dbReference>
<feature type="signal peptide" evidence="6">
    <location>
        <begin position="1"/>
        <end position="18"/>
    </location>
</feature>
<evidence type="ECO:0000256" key="1">
    <source>
        <dbReference type="ARBA" id="ARBA00022670"/>
    </source>
</evidence>
<feature type="domain" description="Peptidase M4 C-terminal" evidence="8">
    <location>
        <begin position="165"/>
        <end position="329"/>
    </location>
</feature>
<dbReference type="SUPFAM" id="SSF55486">
    <property type="entry name" value="Metalloproteases ('zincins'), catalytic domain"/>
    <property type="match status" value="1"/>
</dbReference>
<dbReference type="InterPro" id="IPR050728">
    <property type="entry name" value="Zinc_Metalloprotease_M4"/>
</dbReference>
<gene>
    <name evidence="9" type="ORF">HNR40_004766</name>
</gene>
<proteinExistence type="predicted"/>
<dbReference type="AlphaFoldDB" id="A0A7W8A5L0"/>
<keyword evidence="5 9" id="KW-0482">Metalloprotease</keyword>
<dbReference type="PANTHER" id="PTHR33794">
    <property type="entry name" value="BACILLOLYSIN"/>
    <property type="match status" value="1"/>
</dbReference>
<name>A0A7W8A5L0_9ACTN</name>
<feature type="domain" description="Peptidase M4" evidence="7">
    <location>
        <begin position="25"/>
        <end position="151"/>
    </location>
</feature>
<evidence type="ECO:0000256" key="3">
    <source>
        <dbReference type="ARBA" id="ARBA00022801"/>
    </source>
</evidence>
<keyword evidence="4" id="KW-0862">Zinc</keyword>
<dbReference type="InterPro" id="IPR013856">
    <property type="entry name" value="Peptidase_M4_domain"/>
</dbReference>
<organism evidence="9 10">
    <name type="scientific">Nonomuraea endophytica</name>
    <dbReference type="NCBI Taxonomy" id="714136"/>
    <lineage>
        <taxon>Bacteria</taxon>
        <taxon>Bacillati</taxon>
        <taxon>Actinomycetota</taxon>
        <taxon>Actinomycetes</taxon>
        <taxon>Streptosporangiales</taxon>
        <taxon>Streptosporangiaceae</taxon>
        <taxon>Nonomuraea</taxon>
    </lineage>
</organism>
<evidence type="ECO:0000259" key="7">
    <source>
        <dbReference type="Pfam" id="PF01447"/>
    </source>
</evidence>
<comment type="caution">
    <text evidence="9">The sequence shown here is derived from an EMBL/GenBank/DDBJ whole genome shotgun (WGS) entry which is preliminary data.</text>
</comment>
<dbReference type="Pfam" id="PF01447">
    <property type="entry name" value="Peptidase_M4"/>
    <property type="match status" value="1"/>
</dbReference>
<keyword evidence="3" id="KW-0378">Hydrolase</keyword>
<evidence type="ECO:0000313" key="9">
    <source>
        <dbReference type="EMBL" id="MBB5079280.1"/>
    </source>
</evidence>
<reference evidence="9 10" key="1">
    <citation type="submission" date="2020-08" db="EMBL/GenBank/DDBJ databases">
        <title>Genomic Encyclopedia of Type Strains, Phase IV (KMG-IV): sequencing the most valuable type-strain genomes for metagenomic binning, comparative biology and taxonomic classification.</title>
        <authorList>
            <person name="Goeker M."/>
        </authorList>
    </citation>
    <scope>NUCLEOTIDE SEQUENCE [LARGE SCALE GENOMIC DNA]</scope>
    <source>
        <strain evidence="9 10">DSM 45385</strain>
    </source>
</reference>
<protein>
    <submittedName>
        <fullName evidence="9">Zn-dependent metalloprotease</fullName>
    </submittedName>
</protein>
<dbReference type="EMBL" id="JACHIN010000006">
    <property type="protein sequence ID" value="MBB5079280.1"/>
    <property type="molecule type" value="Genomic_DNA"/>
</dbReference>
<evidence type="ECO:0000256" key="4">
    <source>
        <dbReference type="ARBA" id="ARBA00022833"/>
    </source>
</evidence>
<keyword evidence="2" id="KW-0479">Metal-binding</keyword>
<dbReference type="PANTHER" id="PTHR33794:SF1">
    <property type="entry name" value="BACILLOLYSIN"/>
    <property type="match status" value="1"/>
</dbReference>
<evidence type="ECO:0000256" key="2">
    <source>
        <dbReference type="ARBA" id="ARBA00022723"/>
    </source>
</evidence>
<evidence type="ECO:0000256" key="5">
    <source>
        <dbReference type="ARBA" id="ARBA00023049"/>
    </source>
</evidence>
<dbReference type="Gene3D" id="3.10.170.10">
    <property type="match status" value="1"/>
</dbReference>